<dbReference type="AlphaFoldDB" id="A0A0B2P321"/>
<sequence length="178" mass="19618">MAERGVGFCMLGFGVFVWRVCGEDDLEKVVSLLDEVGECGSGINGSVVVVLIVAAFELYNKSVKQDIILARDILSSFISSLCRKGHLMAASKLLWSLNHDIGCAESHVILLKSFANAQEIPIAIEHLKWIPEKSPLVLQDIFTGLLASLSSATCPELILQFFQRIQYLEGYVQPMITM</sequence>
<gene>
    <name evidence="1" type="ORF">glysoja_039875</name>
</gene>
<accession>A0A0B2P321</accession>
<name>A0A0B2P321_GLYSO</name>
<dbReference type="Proteomes" id="UP000053555">
    <property type="component" value="Unassembled WGS sequence"/>
</dbReference>
<evidence type="ECO:0000313" key="1">
    <source>
        <dbReference type="EMBL" id="KHN02058.1"/>
    </source>
</evidence>
<reference evidence="1" key="1">
    <citation type="submission" date="2014-07" db="EMBL/GenBank/DDBJ databases">
        <title>Identification of a novel salt tolerance gene in wild soybean by whole-genome sequencing.</title>
        <authorList>
            <person name="Lam H.-M."/>
            <person name="Qi X."/>
            <person name="Li M.-W."/>
            <person name="Liu X."/>
            <person name="Xie M."/>
            <person name="Ni M."/>
            <person name="Xu X."/>
        </authorList>
    </citation>
    <scope>NUCLEOTIDE SEQUENCE [LARGE SCALE GENOMIC DNA]</scope>
    <source>
        <tissue evidence="1">Root</tissue>
    </source>
</reference>
<dbReference type="Gene3D" id="1.25.40.10">
    <property type="entry name" value="Tetratricopeptide repeat domain"/>
    <property type="match status" value="1"/>
</dbReference>
<organism evidence="1">
    <name type="scientific">Glycine soja</name>
    <name type="common">Wild soybean</name>
    <dbReference type="NCBI Taxonomy" id="3848"/>
    <lineage>
        <taxon>Eukaryota</taxon>
        <taxon>Viridiplantae</taxon>
        <taxon>Streptophyta</taxon>
        <taxon>Embryophyta</taxon>
        <taxon>Tracheophyta</taxon>
        <taxon>Spermatophyta</taxon>
        <taxon>Magnoliopsida</taxon>
        <taxon>eudicotyledons</taxon>
        <taxon>Gunneridae</taxon>
        <taxon>Pentapetalae</taxon>
        <taxon>rosids</taxon>
        <taxon>fabids</taxon>
        <taxon>Fabales</taxon>
        <taxon>Fabaceae</taxon>
        <taxon>Papilionoideae</taxon>
        <taxon>50 kb inversion clade</taxon>
        <taxon>NPAAA clade</taxon>
        <taxon>indigoferoid/millettioid clade</taxon>
        <taxon>Phaseoleae</taxon>
        <taxon>Glycine</taxon>
        <taxon>Glycine subgen. Soja</taxon>
    </lineage>
</organism>
<protein>
    <submittedName>
        <fullName evidence="1">Pentatricopeptide repeat-containing protein</fullName>
    </submittedName>
</protein>
<proteinExistence type="predicted"/>
<dbReference type="InterPro" id="IPR011990">
    <property type="entry name" value="TPR-like_helical_dom_sf"/>
</dbReference>
<dbReference type="EMBL" id="KN670446">
    <property type="protein sequence ID" value="KHN02058.1"/>
    <property type="molecule type" value="Genomic_DNA"/>
</dbReference>